<dbReference type="OrthoDB" id="10581188at2759"/>
<accession>F2UT06</accession>
<dbReference type="Proteomes" id="UP000007799">
    <property type="component" value="Unassembled WGS sequence"/>
</dbReference>
<keyword evidence="3" id="KW-1185">Reference proteome</keyword>
<dbReference type="GeneID" id="16068203"/>
<dbReference type="KEGG" id="sre:PTSG_11301"/>
<dbReference type="RefSeq" id="XP_004987661.1">
    <property type="nucleotide sequence ID" value="XM_004987604.1"/>
</dbReference>
<organism evidence="3">
    <name type="scientific">Salpingoeca rosetta (strain ATCC 50818 / BSB-021)</name>
    <dbReference type="NCBI Taxonomy" id="946362"/>
    <lineage>
        <taxon>Eukaryota</taxon>
        <taxon>Choanoflagellata</taxon>
        <taxon>Craspedida</taxon>
        <taxon>Salpingoecidae</taxon>
        <taxon>Salpingoeca</taxon>
    </lineage>
</organism>
<name>F2UT06_SALR5</name>
<evidence type="ECO:0000313" key="2">
    <source>
        <dbReference type="EMBL" id="EGD81265.1"/>
    </source>
</evidence>
<gene>
    <name evidence="2" type="ORF">PTSG_11301</name>
</gene>
<sequence>MLVLALVVVTAAVVVVGDGAAVDPHAGSDGAPSLHINLTCTSPVQLGFTFECTAQVTGMGHESVTLWPTVNSLQWCAQMTLSPDSPKNISFRCPYPRTGPNAVGVTATIAGAYKEPFPVGKVIPAHLILTESNTVAVDVKERTLRPPAKGSDRITAMQWEPWFTLHNDQWTLAEAVPTLGYYSSFDANVVMQHAMWMVDIGIDYIMVDWTNNLWNINHWSERGVYAQELINATTFTLETYSAMRAAGMSTPDVVLLLGLDNGPAEPLSCLQEEVDWITEEYLPKYRDLMFIYEGKPLLIVFDGGGMYSPTNPLSVGNWTLRLMASQLQTAPGLATRGYWSWMDGVVSPVVVRQPFRTASEVATATCAFFPPGGWFDVKAMGKRQGATLVQEVASLLSRDRSGRGDAPRTVVFNQWNEFAGQAENTTSVYVDIYNATLGNDMEPTSYTECAYRRPNNRRCGGWGFRYLNLLRALIALYTHADTTSTVLAVARPLNHTVVNSTLGGTLPVEWAQVSGVGVDASGCVAKVTLDGALVGMFPATTTKAYVPLGGLPPGEHTLTVTLPECTTRYPLGVLTVDVEDTRPFEAVPRVDIVFTNQP</sequence>
<dbReference type="Gene3D" id="3.20.20.80">
    <property type="entry name" value="Glycosidases"/>
    <property type="match status" value="1"/>
</dbReference>
<proteinExistence type="predicted"/>
<evidence type="ECO:0000256" key="1">
    <source>
        <dbReference type="SAM" id="SignalP"/>
    </source>
</evidence>
<dbReference type="AlphaFoldDB" id="F2UT06"/>
<keyword evidence="1" id="KW-0732">Signal</keyword>
<dbReference type="InParanoid" id="F2UT06"/>
<feature type="signal peptide" evidence="1">
    <location>
        <begin position="1"/>
        <end position="21"/>
    </location>
</feature>
<feature type="chain" id="PRO_5003288018" evidence="1">
    <location>
        <begin position="22"/>
        <end position="598"/>
    </location>
</feature>
<reference evidence="2" key="1">
    <citation type="submission" date="2009-08" db="EMBL/GenBank/DDBJ databases">
        <title>Annotation of Salpingoeca rosetta.</title>
        <authorList>
            <consortium name="The Broad Institute Genome Sequencing Platform"/>
            <person name="Russ C."/>
            <person name="Cuomo C."/>
            <person name="Burger G."/>
            <person name="Gray M.W."/>
            <person name="Holland P.W.H."/>
            <person name="King N."/>
            <person name="Lang F.B.F."/>
            <person name="Roger A.J."/>
            <person name="Ruiz-Trillo I."/>
            <person name="Young S.K."/>
            <person name="Zeng Q."/>
            <person name="Gargeya S."/>
            <person name="Alvarado L."/>
            <person name="Berlin A."/>
            <person name="Chapman S.B."/>
            <person name="Chen Z."/>
            <person name="Freedman E."/>
            <person name="Gellesch M."/>
            <person name="Goldberg J."/>
            <person name="Griggs A."/>
            <person name="Gujja S."/>
            <person name="Heilman E."/>
            <person name="Heiman D."/>
            <person name="Howarth C."/>
            <person name="Mehta T."/>
            <person name="Neiman D."/>
            <person name="Pearson M."/>
            <person name="Roberts A."/>
            <person name="Saif S."/>
            <person name="Shea T."/>
            <person name="Shenoy N."/>
            <person name="Sisk P."/>
            <person name="Stolte C."/>
            <person name="Sykes S."/>
            <person name="White J."/>
            <person name="Yandava C."/>
            <person name="Haas B."/>
            <person name="Nusbaum C."/>
            <person name="Birren B."/>
        </authorList>
    </citation>
    <scope>NUCLEOTIDE SEQUENCE [LARGE SCALE GENOMIC DNA]</scope>
    <source>
        <strain evidence="2">ATCC 50818</strain>
    </source>
</reference>
<evidence type="ECO:0000313" key="3">
    <source>
        <dbReference type="Proteomes" id="UP000007799"/>
    </source>
</evidence>
<dbReference type="EMBL" id="GL832997">
    <property type="protein sequence ID" value="EGD81265.1"/>
    <property type="molecule type" value="Genomic_DNA"/>
</dbReference>
<protein>
    <submittedName>
        <fullName evidence="2">Uncharacterized protein</fullName>
    </submittedName>
</protein>